<sequence length="31" mass="3454">MIASWLCPFTPFDGRSSVISWVRLPSAVTTQ</sequence>
<name>A0A8S5QUD4_9CAUD</name>
<organism evidence="1">
    <name type="scientific">Siphoviridae sp. ctETl1</name>
    <dbReference type="NCBI Taxonomy" id="2826207"/>
    <lineage>
        <taxon>Viruses</taxon>
        <taxon>Duplodnaviria</taxon>
        <taxon>Heunggongvirae</taxon>
        <taxon>Uroviricota</taxon>
        <taxon>Caudoviricetes</taxon>
    </lineage>
</organism>
<proteinExistence type="predicted"/>
<accession>A0A8S5QUD4</accession>
<evidence type="ECO:0000313" key="1">
    <source>
        <dbReference type="EMBL" id="DAE22301.1"/>
    </source>
</evidence>
<protein>
    <submittedName>
        <fullName evidence="1">Uncharacterized protein</fullName>
    </submittedName>
</protein>
<dbReference type="EMBL" id="BK015731">
    <property type="protein sequence ID" value="DAE22301.1"/>
    <property type="molecule type" value="Genomic_DNA"/>
</dbReference>
<reference evidence="1" key="1">
    <citation type="journal article" date="2021" name="Proc. Natl. Acad. Sci. U.S.A.">
        <title>A Catalog of Tens of Thousands of Viruses from Human Metagenomes Reveals Hidden Associations with Chronic Diseases.</title>
        <authorList>
            <person name="Tisza M.J."/>
            <person name="Buck C.B."/>
        </authorList>
    </citation>
    <scope>NUCLEOTIDE SEQUENCE</scope>
    <source>
        <strain evidence="1">CtETl1</strain>
    </source>
</reference>